<feature type="non-terminal residue" evidence="1">
    <location>
        <position position="1"/>
    </location>
</feature>
<protein>
    <submittedName>
        <fullName evidence="1">Uncharacterized protein</fullName>
    </submittedName>
</protein>
<keyword evidence="2" id="KW-1185">Reference proteome</keyword>
<organism evidence="1 2">
    <name type="scientific">Volvox reticuliferus</name>
    <dbReference type="NCBI Taxonomy" id="1737510"/>
    <lineage>
        <taxon>Eukaryota</taxon>
        <taxon>Viridiplantae</taxon>
        <taxon>Chlorophyta</taxon>
        <taxon>core chlorophytes</taxon>
        <taxon>Chlorophyceae</taxon>
        <taxon>CS clade</taxon>
        <taxon>Chlamydomonadales</taxon>
        <taxon>Volvocaceae</taxon>
        <taxon>Volvox</taxon>
    </lineage>
</organism>
<dbReference type="AlphaFoldDB" id="A0A8J4CI67"/>
<gene>
    <name evidence="1" type="ORF">Vretifemale_11110</name>
</gene>
<name>A0A8J4CI67_9CHLO</name>
<dbReference type="Proteomes" id="UP000747110">
    <property type="component" value="Unassembled WGS sequence"/>
</dbReference>
<reference evidence="1" key="1">
    <citation type="journal article" date="2021" name="Proc. Natl. Acad. Sci. U.S.A.">
        <title>Three genomes in the algal genus Volvox reveal the fate of a haploid sex-determining region after a transition to homothallism.</title>
        <authorList>
            <person name="Yamamoto K."/>
            <person name="Hamaji T."/>
            <person name="Kawai-Toyooka H."/>
            <person name="Matsuzaki R."/>
            <person name="Takahashi F."/>
            <person name="Nishimura Y."/>
            <person name="Kawachi M."/>
            <person name="Noguchi H."/>
            <person name="Minakuchi Y."/>
            <person name="Umen J.G."/>
            <person name="Toyoda A."/>
            <person name="Nozaki H."/>
        </authorList>
    </citation>
    <scope>NUCLEOTIDE SEQUENCE</scope>
    <source>
        <strain evidence="1">NIES-3786</strain>
    </source>
</reference>
<accession>A0A8J4CI67</accession>
<comment type="caution">
    <text evidence="1">The sequence shown here is derived from an EMBL/GenBank/DDBJ whole genome shotgun (WGS) entry which is preliminary data.</text>
</comment>
<dbReference type="EMBL" id="BNCP01000023">
    <property type="protein sequence ID" value="GIL82186.1"/>
    <property type="molecule type" value="Genomic_DNA"/>
</dbReference>
<evidence type="ECO:0000313" key="1">
    <source>
        <dbReference type="EMBL" id="GIL82186.1"/>
    </source>
</evidence>
<sequence length="102" mass="10310">LPLASTGAVVAAVSLTEASGQPPVPYRSRHEFLQSGKRIPTGCRPLSAFSTLSLSNSPRPGTALSSNLSTVAAGGHGNGSGGGCVVPLSESVAYQPVYQDEE</sequence>
<proteinExistence type="predicted"/>
<evidence type="ECO:0000313" key="2">
    <source>
        <dbReference type="Proteomes" id="UP000747110"/>
    </source>
</evidence>
<feature type="non-terminal residue" evidence="1">
    <location>
        <position position="102"/>
    </location>
</feature>